<keyword evidence="8" id="KW-0456">Lyase</keyword>
<comment type="pathway">
    <text evidence="2">Purine metabolism; 7-cyano-7-deazaguanine biosynthesis.</text>
</comment>
<evidence type="ECO:0000256" key="5">
    <source>
        <dbReference type="ARBA" id="ARBA00018141"/>
    </source>
</evidence>
<dbReference type="OrthoDB" id="9804698at2"/>
<keyword evidence="6" id="KW-0479">Metal-binding</keyword>
<comment type="catalytic activity">
    <reaction evidence="10">
        <text>7,8-dihydroneopterin 3'-triphosphate + H2O = 6-carboxy-5,6,7,8-tetrahydropterin + triphosphate + acetaldehyde + 2 H(+)</text>
        <dbReference type="Rhea" id="RHEA:27966"/>
        <dbReference type="ChEBI" id="CHEBI:15343"/>
        <dbReference type="ChEBI" id="CHEBI:15377"/>
        <dbReference type="ChEBI" id="CHEBI:15378"/>
        <dbReference type="ChEBI" id="CHEBI:18036"/>
        <dbReference type="ChEBI" id="CHEBI:58462"/>
        <dbReference type="ChEBI" id="CHEBI:61032"/>
        <dbReference type="EC" id="4.1.2.50"/>
    </reaction>
</comment>
<sequence>MHTTFLLAATGFEAARRIPGATDERLINTHGHSFRALARADATHTDQATLEAALATAAAPLHYAQINDTLADPDDLGIARYLADSISSPVTLALQSSMRRGALVDNNLALVSLTVSFEAAHQLPQVPAGHKCGRLHGHRFGVRLFADAARCDHMRLEAAWQPLFERLNHRYLNDIDGLDNPTSEVLAKWLFERLRDTLPGLAWVEVRETHSAGSQYDGQHFNIWKEQRFESAVPFAQDGAYTGHSYLIRLMLTGDLDRTMGWVLDFGDVKDRFKPVYRQLDHNPLDRLSGIRNGKSTSVAEWVHVHLAPLVPELSRIDLYDTAERGVSLTFDHDMRWPLL</sequence>
<evidence type="ECO:0000313" key="12">
    <source>
        <dbReference type="Proteomes" id="UP000295611"/>
    </source>
</evidence>
<evidence type="ECO:0000313" key="11">
    <source>
        <dbReference type="EMBL" id="TDR73589.1"/>
    </source>
</evidence>
<reference evidence="11 12" key="1">
    <citation type="submission" date="2019-03" db="EMBL/GenBank/DDBJ databases">
        <title>Genomic Encyclopedia of Type Strains, Phase III (KMG-III): the genomes of soil and plant-associated and newly described type strains.</title>
        <authorList>
            <person name="Whitman W."/>
        </authorList>
    </citation>
    <scope>NUCLEOTIDE SEQUENCE [LARGE SCALE GENOMIC DNA]</scope>
    <source>
        <strain evidence="11 12">CECT 8976</strain>
    </source>
</reference>
<dbReference type="PANTHER" id="PTHR12589:SF7">
    <property type="entry name" value="6-PYRUVOYL TETRAHYDROBIOPTERIN SYNTHASE"/>
    <property type="match status" value="1"/>
</dbReference>
<name>A0A4R7B026_9NEIS</name>
<comment type="cofactor">
    <cofactor evidence="1">
        <name>Zn(2+)</name>
        <dbReference type="ChEBI" id="CHEBI:29105"/>
    </cofactor>
</comment>
<evidence type="ECO:0000256" key="7">
    <source>
        <dbReference type="ARBA" id="ARBA00022833"/>
    </source>
</evidence>
<evidence type="ECO:0000256" key="1">
    <source>
        <dbReference type="ARBA" id="ARBA00001947"/>
    </source>
</evidence>
<accession>A0A4R7B026</accession>
<evidence type="ECO:0000256" key="9">
    <source>
        <dbReference type="ARBA" id="ARBA00031449"/>
    </source>
</evidence>
<dbReference type="Pfam" id="PF01242">
    <property type="entry name" value="PTPS"/>
    <property type="match status" value="2"/>
</dbReference>
<dbReference type="AlphaFoldDB" id="A0A4R7B026"/>
<evidence type="ECO:0000256" key="8">
    <source>
        <dbReference type="ARBA" id="ARBA00023239"/>
    </source>
</evidence>
<comment type="caution">
    <text evidence="11">The sequence shown here is derived from an EMBL/GenBank/DDBJ whole genome shotgun (WGS) entry which is preliminary data.</text>
</comment>
<evidence type="ECO:0000256" key="6">
    <source>
        <dbReference type="ARBA" id="ARBA00022723"/>
    </source>
</evidence>
<dbReference type="EC" id="4.1.2.50" evidence="4"/>
<organism evidence="11 12">
    <name type="scientific">Paludibacterium purpuratum</name>
    <dbReference type="NCBI Taxonomy" id="1144873"/>
    <lineage>
        <taxon>Bacteria</taxon>
        <taxon>Pseudomonadati</taxon>
        <taxon>Pseudomonadota</taxon>
        <taxon>Betaproteobacteria</taxon>
        <taxon>Neisseriales</taxon>
        <taxon>Chromobacteriaceae</taxon>
        <taxon>Paludibacterium</taxon>
    </lineage>
</organism>
<evidence type="ECO:0000256" key="4">
    <source>
        <dbReference type="ARBA" id="ARBA00012982"/>
    </source>
</evidence>
<gene>
    <name evidence="11" type="ORF">DFP86_11396</name>
</gene>
<dbReference type="Gene3D" id="3.30.479.10">
    <property type="entry name" value="6-pyruvoyl tetrahydropterin synthase/QueD"/>
    <property type="match status" value="2"/>
</dbReference>
<keyword evidence="7" id="KW-0862">Zinc</keyword>
<dbReference type="PANTHER" id="PTHR12589">
    <property type="entry name" value="PYRUVOYL TETRAHYDROBIOPTERIN SYNTHASE"/>
    <property type="match status" value="1"/>
</dbReference>
<evidence type="ECO:0000256" key="2">
    <source>
        <dbReference type="ARBA" id="ARBA00005061"/>
    </source>
</evidence>
<keyword evidence="12" id="KW-1185">Reference proteome</keyword>
<dbReference type="Proteomes" id="UP000295611">
    <property type="component" value="Unassembled WGS sequence"/>
</dbReference>
<dbReference type="GO" id="GO:0070497">
    <property type="term" value="F:6-carboxytetrahydropterin synthase activity"/>
    <property type="evidence" value="ECO:0007669"/>
    <property type="project" value="UniProtKB-EC"/>
</dbReference>
<comment type="similarity">
    <text evidence="3">Belongs to the PTPS family. QueD subfamily.</text>
</comment>
<dbReference type="EMBL" id="SNZP01000013">
    <property type="protein sequence ID" value="TDR73589.1"/>
    <property type="molecule type" value="Genomic_DNA"/>
</dbReference>
<dbReference type="SUPFAM" id="SSF55620">
    <property type="entry name" value="Tetrahydrobiopterin biosynthesis enzymes-like"/>
    <property type="match status" value="2"/>
</dbReference>
<evidence type="ECO:0000256" key="3">
    <source>
        <dbReference type="ARBA" id="ARBA00008900"/>
    </source>
</evidence>
<dbReference type="UniPathway" id="UPA00391"/>
<dbReference type="InterPro" id="IPR038418">
    <property type="entry name" value="6-PTP_synth/QueD_sf"/>
</dbReference>
<dbReference type="GO" id="GO:0046872">
    <property type="term" value="F:metal ion binding"/>
    <property type="evidence" value="ECO:0007669"/>
    <property type="project" value="UniProtKB-KW"/>
</dbReference>
<dbReference type="InterPro" id="IPR007115">
    <property type="entry name" value="6-PTP_synth/QueD"/>
</dbReference>
<proteinExistence type="inferred from homology"/>
<evidence type="ECO:0000256" key="10">
    <source>
        <dbReference type="ARBA" id="ARBA00048807"/>
    </source>
</evidence>
<protein>
    <recommendedName>
        <fullName evidence="5">6-carboxy-5,6,7,8-tetrahydropterin synthase</fullName>
        <ecNumber evidence="4">4.1.2.50</ecNumber>
    </recommendedName>
    <alternativeName>
        <fullName evidence="9">Queuosine biosynthesis protein QueD</fullName>
    </alternativeName>
</protein>